<accession>A0ABP5IPU5</accession>
<dbReference type="PANTHER" id="PTHR34218:SF4">
    <property type="entry name" value="ACYL-HOMOSERINE LACTONE ACYLASE QUIP"/>
    <property type="match status" value="1"/>
</dbReference>
<comment type="caution">
    <text evidence="6">The sequence shown here is derived from an EMBL/GenBank/DDBJ whole genome shotgun (WGS) entry which is preliminary data.</text>
</comment>
<evidence type="ECO:0000313" key="7">
    <source>
        <dbReference type="Proteomes" id="UP001500984"/>
    </source>
</evidence>
<comment type="similarity">
    <text evidence="1">Belongs to the peptidase S45 family.</text>
</comment>
<protein>
    <recommendedName>
        <fullName evidence="8">Penicillin amidase</fullName>
    </recommendedName>
</protein>
<dbReference type="CDD" id="cd03747">
    <property type="entry name" value="Ntn_PGA_like"/>
    <property type="match status" value="1"/>
</dbReference>
<dbReference type="Gene3D" id="3.60.20.10">
    <property type="entry name" value="Glutamine Phosphoribosylpyrophosphate, subunit 1, domain 1"/>
    <property type="match status" value="1"/>
</dbReference>
<keyword evidence="7" id="KW-1185">Reference proteome</keyword>
<dbReference type="InterPro" id="IPR023343">
    <property type="entry name" value="Penicillin_amidase_dom1"/>
</dbReference>
<dbReference type="Gene3D" id="1.10.1400.10">
    <property type="match status" value="1"/>
</dbReference>
<evidence type="ECO:0000313" key="6">
    <source>
        <dbReference type="EMBL" id="GAA2104476.1"/>
    </source>
</evidence>
<evidence type="ECO:0000256" key="2">
    <source>
        <dbReference type="ARBA" id="ARBA00022801"/>
    </source>
</evidence>
<keyword evidence="5" id="KW-0472">Membrane</keyword>
<proteinExistence type="inferred from homology"/>
<name>A0ABP5IPU5_9MICO</name>
<keyword evidence="5" id="KW-0812">Transmembrane</keyword>
<dbReference type="PANTHER" id="PTHR34218">
    <property type="entry name" value="PEPTIDASE S45 PENICILLIN AMIDASE"/>
    <property type="match status" value="1"/>
</dbReference>
<dbReference type="Proteomes" id="UP001500984">
    <property type="component" value="Unassembled WGS sequence"/>
</dbReference>
<evidence type="ECO:0000256" key="4">
    <source>
        <dbReference type="SAM" id="MobiDB-lite"/>
    </source>
</evidence>
<organism evidence="6 7">
    <name type="scientific">Brevibacterium salitolerans</name>
    <dbReference type="NCBI Taxonomy" id="1403566"/>
    <lineage>
        <taxon>Bacteria</taxon>
        <taxon>Bacillati</taxon>
        <taxon>Actinomycetota</taxon>
        <taxon>Actinomycetes</taxon>
        <taxon>Micrococcales</taxon>
        <taxon>Brevibacteriaceae</taxon>
        <taxon>Brevibacterium</taxon>
    </lineage>
</organism>
<feature type="compositionally biased region" description="Low complexity" evidence="4">
    <location>
        <begin position="509"/>
        <end position="524"/>
    </location>
</feature>
<evidence type="ECO:0000256" key="1">
    <source>
        <dbReference type="ARBA" id="ARBA00006586"/>
    </source>
</evidence>
<dbReference type="RefSeq" id="WP_344338052.1">
    <property type="nucleotide sequence ID" value="NZ_BAAAPZ010000017.1"/>
</dbReference>
<keyword evidence="5" id="KW-1133">Transmembrane helix</keyword>
<evidence type="ECO:0000256" key="5">
    <source>
        <dbReference type="SAM" id="Phobius"/>
    </source>
</evidence>
<feature type="compositionally biased region" description="Low complexity" evidence="4">
    <location>
        <begin position="266"/>
        <end position="287"/>
    </location>
</feature>
<evidence type="ECO:0008006" key="8">
    <source>
        <dbReference type="Google" id="ProtNLM"/>
    </source>
</evidence>
<dbReference type="Pfam" id="PF01804">
    <property type="entry name" value="Penicil_amidase"/>
    <property type="match status" value="1"/>
</dbReference>
<dbReference type="InterPro" id="IPR043146">
    <property type="entry name" value="Penicillin_amidase_N_B-knob"/>
</dbReference>
<dbReference type="InterPro" id="IPR002692">
    <property type="entry name" value="S45"/>
</dbReference>
<feature type="compositionally biased region" description="Low complexity" evidence="4">
    <location>
        <begin position="299"/>
        <end position="311"/>
    </location>
</feature>
<gene>
    <name evidence="6" type="ORF">GCM10009823_29200</name>
</gene>
<feature type="region of interest" description="Disordered" evidence="4">
    <location>
        <begin position="755"/>
        <end position="782"/>
    </location>
</feature>
<dbReference type="InterPro" id="IPR014395">
    <property type="entry name" value="Pen/GL7ACA/AHL_acylase"/>
</dbReference>
<dbReference type="SUPFAM" id="SSF56235">
    <property type="entry name" value="N-terminal nucleophile aminohydrolases (Ntn hydrolases)"/>
    <property type="match status" value="1"/>
</dbReference>
<dbReference type="InterPro" id="IPR029055">
    <property type="entry name" value="Ntn_hydrolases_N"/>
</dbReference>
<dbReference type="PIRSF" id="PIRSF001227">
    <property type="entry name" value="Pen_acylase"/>
    <property type="match status" value="1"/>
</dbReference>
<feature type="transmembrane region" description="Helical" evidence="5">
    <location>
        <begin position="26"/>
        <end position="47"/>
    </location>
</feature>
<keyword evidence="3" id="KW-0865">Zymogen</keyword>
<dbReference type="EMBL" id="BAAAPZ010000017">
    <property type="protein sequence ID" value="GAA2104476.1"/>
    <property type="molecule type" value="Genomic_DNA"/>
</dbReference>
<dbReference type="Gene3D" id="2.30.120.10">
    <property type="match status" value="1"/>
</dbReference>
<keyword evidence="2" id="KW-0378">Hydrolase</keyword>
<feature type="region of interest" description="Disordered" evidence="4">
    <location>
        <begin position="262"/>
        <end position="311"/>
    </location>
</feature>
<dbReference type="InterPro" id="IPR043147">
    <property type="entry name" value="Penicillin_amidase_A-knob"/>
</dbReference>
<evidence type="ECO:0000256" key="3">
    <source>
        <dbReference type="ARBA" id="ARBA00023145"/>
    </source>
</evidence>
<sequence>MPHHLLSTRLPGTGKRARHRPRLRRFLAWTTATVVVLALVASVLGIWSVRRAFPQTTGALEAAGLHGEVTVQRDAHGIPTLTASRSDDLFFAQGFVHAQDRFWEMDFRRHMTSGRLSELFGESQLGTDAFLRTLGWHRTAQQEVEDMPPAARSYYEAYAAGVNAYLEERGGGGLALEYSVLGLQNPGYTPEPWTPADSAAWLKAVAWDLRTNIEDETARALLARDLDPERLAELYPGYPFEEHPVIMAEDPAGEQIARAEVPAPTGASGSDADPADSAGSAGEAQAGQDGGPHPAGPQSDDASSVSSTTASAAATSAAEAGLPSLGDLLGRVDALVSAQGEGIGSNSWVVSGEHTESGAPLLANDPHLGASMPSVWTQMQLRCSTVSPECPFDVGGFSFSGLPGIVIGHNRQIAWGFTNLTTDVADLYVERVEDDGYWKDGKKHAFETRTETLRVAGGEDVEIEVRSTGHGPLVSDLTPEFTDIAAEPRVGAGTGEDEVPVDPADHADAGASDAGTAPTGADASEGTGPPPGENALSLRWTALEPGTTAQSIFTLNLAEDFADFREAASRFDVPAQNLVYADREGNIGYQAPGRLPLRGAGDGWLPQPGWDSAYDWQGFIPFEEQPVVYNPDSGYIVTANNAIVNDDYPHLLSRDWDYGDRAARIDELLRERIAAGPVTSEDMEQVQMDDEAPFADALQGAYASIDPPGNPRVRDALGLLAEWDGQNDAGSPAAAYANVLWNHVTEGMMSTQATAMRDSAADRSTAEPQEHAEKDAEAEAEDIGIARDDQSRLARVFALQLEDEESPWWGGSRTRLLQTAAVDAYEELTQAQGADPAEWNWGELHALTLRSGTFGESGIAPVEALFNRGPYPVGGGSGVVNATGWGLDDGYETSTVPSMRMVIDLEDWDASTWHHLTGASGHAFHPHYADQTEAWARGEQHPWAYSPGAVGKATEDTLILEPA</sequence>
<feature type="region of interest" description="Disordered" evidence="4">
    <location>
        <begin position="491"/>
        <end position="536"/>
    </location>
</feature>
<reference evidence="7" key="1">
    <citation type="journal article" date="2019" name="Int. J. Syst. Evol. Microbiol.">
        <title>The Global Catalogue of Microorganisms (GCM) 10K type strain sequencing project: providing services to taxonomists for standard genome sequencing and annotation.</title>
        <authorList>
            <consortium name="The Broad Institute Genomics Platform"/>
            <consortium name="The Broad Institute Genome Sequencing Center for Infectious Disease"/>
            <person name="Wu L."/>
            <person name="Ma J."/>
        </authorList>
    </citation>
    <scope>NUCLEOTIDE SEQUENCE [LARGE SCALE GENOMIC DNA]</scope>
    <source>
        <strain evidence="7">JCM 15900</strain>
    </source>
</reference>
<dbReference type="Gene3D" id="1.10.439.10">
    <property type="entry name" value="Penicillin Amidohydrolase, domain 1"/>
    <property type="match status" value="1"/>
</dbReference>
<feature type="compositionally biased region" description="Basic and acidic residues" evidence="4">
    <location>
        <begin position="759"/>
        <end position="777"/>
    </location>
</feature>